<gene>
    <name evidence="5" type="ORF">HG536_0C03400</name>
</gene>
<evidence type="ECO:0000256" key="1">
    <source>
        <dbReference type="ARBA" id="ARBA00001709"/>
    </source>
</evidence>
<dbReference type="AlphaFoldDB" id="A0A7G3ZF86"/>
<dbReference type="InterPro" id="IPR029045">
    <property type="entry name" value="ClpP/crotonase-like_dom_sf"/>
</dbReference>
<keyword evidence="3" id="KW-0378">Hydrolase</keyword>
<accession>A0A7G3ZF86</accession>
<dbReference type="InterPro" id="IPR045004">
    <property type="entry name" value="ECH_dom"/>
</dbReference>
<dbReference type="Proteomes" id="UP000515788">
    <property type="component" value="Chromosome 3"/>
</dbReference>
<dbReference type="GeneID" id="59325308"/>
<evidence type="ECO:0000259" key="4">
    <source>
        <dbReference type="Pfam" id="PF16113"/>
    </source>
</evidence>
<feature type="domain" description="Enoyl-CoA hydratase/isomerase" evidence="4">
    <location>
        <begin position="36"/>
        <end position="399"/>
    </location>
</feature>
<sequence length="499" mass="56060">MLRNVARRSEVIRRTFMTSNVNLEKPVLFHIRDTARVVTLNRPKKLNALNEEMCESMFSTLNEYAKSDCAQLVVLKSANQPRSFCAGGDVSAVAESNVNGRAADSARLFTAEYSLNFQMATYQKPIVAFMDGITMGGGVGLSIHTPFRVATEHTKWAMPEMDIGLFPDVGTTFALPRVITLANTSGQMALYLALTGDVISGEDAYMLGLASHYAKHENLDELETRLAELKAIENTSASDESFFSMVNNAVEEYSSQLPKDYRFRFSNDQLNVIERCFDIAQTNSIKHLLQKLDEVIASTTDVSREAKQFAVEIKTKLLQKSPTSLSVALRLLQENSKENIESSLKRDLYTATNFCVAAEDKDSPVEFSQAAIHKLIRKQKTPYAWRQSIDDITPSKITALVSPRPSMPVSLWRNLANVTWKQYPHHLKFQLPTETAIRNYILGQDGQNDALSITRNEVISHFTNFDRAYRGKIAVDRLCEMVIERKCTVDDAGIITWNQ</sequence>
<dbReference type="InterPro" id="IPR032259">
    <property type="entry name" value="HIBYL-CoA-H"/>
</dbReference>
<proteinExistence type="predicted"/>
<dbReference type="GO" id="GO:0003860">
    <property type="term" value="F:3-hydroxyisobutyryl-CoA hydrolase activity"/>
    <property type="evidence" value="ECO:0007669"/>
    <property type="project" value="UniProtKB-EC"/>
</dbReference>
<evidence type="ECO:0000256" key="3">
    <source>
        <dbReference type="ARBA" id="ARBA00022801"/>
    </source>
</evidence>
<dbReference type="EC" id="3.1.2.4" evidence="2"/>
<dbReference type="SUPFAM" id="SSF52096">
    <property type="entry name" value="ClpP/crotonase"/>
    <property type="match status" value="1"/>
</dbReference>
<dbReference type="PANTHER" id="PTHR43176">
    <property type="entry name" value="3-HYDROXYISOBUTYRYL-COA HYDROLASE-RELATED"/>
    <property type="match status" value="1"/>
</dbReference>
<dbReference type="InterPro" id="IPR018376">
    <property type="entry name" value="Enoyl-CoA_hyd/isom_CS"/>
</dbReference>
<evidence type="ECO:0000256" key="2">
    <source>
        <dbReference type="ARBA" id="ARBA00011915"/>
    </source>
</evidence>
<dbReference type="GO" id="GO:0005739">
    <property type="term" value="C:mitochondrion"/>
    <property type="evidence" value="ECO:0007669"/>
    <property type="project" value="TreeGrafter"/>
</dbReference>
<reference evidence="5 6" key="1">
    <citation type="submission" date="2020-06" db="EMBL/GenBank/DDBJ databases">
        <title>The yeast mating-type switching endonuclease HO is a domesticated member of an unorthodox homing genetic element family.</title>
        <authorList>
            <person name="Coughlan A.Y."/>
            <person name="Lombardi L."/>
            <person name="Braun-Galleani S."/>
            <person name="Martos A.R."/>
            <person name="Galeote V."/>
            <person name="Bigey F."/>
            <person name="Dequin S."/>
            <person name="Byrne K.P."/>
            <person name="Wolfe K.H."/>
        </authorList>
    </citation>
    <scope>NUCLEOTIDE SEQUENCE [LARGE SCALE GENOMIC DNA]</scope>
    <source>
        <strain evidence="5 6">CBS764</strain>
    </source>
</reference>
<dbReference type="PANTHER" id="PTHR43176:SF3">
    <property type="entry name" value="3-HYDROXYISOBUTYRYL-COA HYDROLASE, MITOCHONDRIAL"/>
    <property type="match status" value="1"/>
</dbReference>
<dbReference type="CDD" id="cd06558">
    <property type="entry name" value="crotonase-like"/>
    <property type="match status" value="1"/>
</dbReference>
<evidence type="ECO:0000313" key="5">
    <source>
        <dbReference type="EMBL" id="QLL32172.1"/>
    </source>
</evidence>
<organism evidence="5 6">
    <name type="scientific">Torulaspora globosa</name>
    <dbReference type="NCBI Taxonomy" id="48254"/>
    <lineage>
        <taxon>Eukaryota</taxon>
        <taxon>Fungi</taxon>
        <taxon>Dikarya</taxon>
        <taxon>Ascomycota</taxon>
        <taxon>Saccharomycotina</taxon>
        <taxon>Saccharomycetes</taxon>
        <taxon>Saccharomycetales</taxon>
        <taxon>Saccharomycetaceae</taxon>
        <taxon>Torulaspora</taxon>
    </lineage>
</organism>
<dbReference type="Gene3D" id="3.90.226.10">
    <property type="entry name" value="2-enoyl-CoA Hydratase, Chain A, domain 1"/>
    <property type="match status" value="1"/>
</dbReference>
<name>A0A7G3ZF86_9SACH</name>
<dbReference type="OrthoDB" id="1737613at2759"/>
<dbReference type="PROSITE" id="PS00166">
    <property type="entry name" value="ENOYL_COA_HYDRATASE"/>
    <property type="match status" value="1"/>
</dbReference>
<dbReference type="FunFam" id="3.90.226.10:FF:000080">
    <property type="entry name" value="3-hydroxyisobutyryl-CoA hydrolase, mitochondrial"/>
    <property type="match status" value="1"/>
</dbReference>
<dbReference type="EMBL" id="CP059248">
    <property type="protein sequence ID" value="QLL32172.1"/>
    <property type="molecule type" value="Genomic_DNA"/>
</dbReference>
<dbReference type="GO" id="GO:0006574">
    <property type="term" value="P:L-valine catabolic process"/>
    <property type="evidence" value="ECO:0007669"/>
    <property type="project" value="TreeGrafter"/>
</dbReference>
<dbReference type="Pfam" id="PF16113">
    <property type="entry name" value="ECH_2"/>
    <property type="match status" value="1"/>
</dbReference>
<evidence type="ECO:0000313" key="6">
    <source>
        <dbReference type="Proteomes" id="UP000515788"/>
    </source>
</evidence>
<keyword evidence="6" id="KW-1185">Reference proteome</keyword>
<protein>
    <recommendedName>
        <fullName evidence="2">3-hydroxyisobutyryl-CoA hydrolase</fullName>
        <ecNumber evidence="2">3.1.2.4</ecNumber>
    </recommendedName>
</protein>
<comment type="catalytic activity">
    <reaction evidence="1">
        <text>3-hydroxy-2-methylpropanoyl-CoA + H2O = 3-hydroxy-2-methylpropanoate + CoA + H(+)</text>
        <dbReference type="Rhea" id="RHEA:20888"/>
        <dbReference type="ChEBI" id="CHEBI:11805"/>
        <dbReference type="ChEBI" id="CHEBI:15377"/>
        <dbReference type="ChEBI" id="CHEBI:15378"/>
        <dbReference type="ChEBI" id="CHEBI:57287"/>
        <dbReference type="ChEBI" id="CHEBI:57340"/>
        <dbReference type="EC" id="3.1.2.4"/>
    </reaction>
</comment>
<dbReference type="NCBIfam" id="NF004127">
    <property type="entry name" value="PRK05617.1"/>
    <property type="match status" value="1"/>
</dbReference>
<dbReference type="KEGG" id="tgb:HG536_0C03400"/>
<dbReference type="RefSeq" id="XP_037138847.1">
    <property type="nucleotide sequence ID" value="XM_037282951.1"/>
</dbReference>